<dbReference type="EMBL" id="AP018694">
    <property type="protein sequence ID" value="BBE17541.1"/>
    <property type="molecule type" value="Genomic_DNA"/>
</dbReference>
<evidence type="ECO:0000256" key="6">
    <source>
        <dbReference type="ARBA" id="ARBA00022842"/>
    </source>
</evidence>
<evidence type="ECO:0000313" key="14">
    <source>
        <dbReference type="Proteomes" id="UP001193389"/>
    </source>
</evidence>
<evidence type="ECO:0000256" key="2">
    <source>
        <dbReference type="ARBA" id="ARBA00009765"/>
    </source>
</evidence>
<comment type="subcellular location">
    <subcellularLocation>
        <location evidence="1">Cell membrane</location>
        <topology evidence="1">Multi-pass membrane protein</topology>
    </subcellularLocation>
    <subcellularLocation>
        <location evidence="12">Membrane</location>
        <topology evidence="12">Multi-pass membrane protein</topology>
    </subcellularLocation>
</comment>
<comment type="catalytic activity">
    <reaction evidence="10">
        <text>Mg(2+)(in) = Mg(2+)(out)</text>
        <dbReference type="Rhea" id="RHEA:29827"/>
        <dbReference type="ChEBI" id="CHEBI:18420"/>
    </reaction>
</comment>
<dbReference type="InterPro" id="IPR045861">
    <property type="entry name" value="CorA_cytoplasmic_dom"/>
</dbReference>
<gene>
    <name evidence="12" type="primary">corA</name>
    <name evidence="13" type="ORF">AQPE_1697</name>
</gene>
<dbReference type="GO" id="GO:0050897">
    <property type="term" value="F:cobalt ion binding"/>
    <property type="evidence" value="ECO:0007669"/>
    <property type="project" value="TreeGrafter"/>
</dbReference>
<dbReference type="SUPFAM" id="SSF143865">
    <property type="entry name" value="CorA soluble domain-like"/>
    <property type="match status" value="1"/>
</dbReference>
<comment type="similarity">
    <text evidence="2 12">Belongs to the CorA metal ion transporter (MIT) (TC 1.A.35) family.</text>
</comment>
<keyword evidence="8 12" id="KW-0406">Ion transport</keyword>
<evidence type="ECO:0000256" key="8">
    <source>
        <dbReference type="ARBA" id="ARBA00023065"/>
    </source>
</evidence>
<feature type="transmembrane region" description="Helical" evidence="12">
    <location>
        <begin position="297"/>
        <end position="317"/>
    </location>
</feature>
<proteinExistence type="inferred from homology"/>
<dbReference type="Proteomes" id="UP001193389">
    <property type="component" value="Chromosome"/>
</dbReference>
<dbReference type="PANTHER" id="PTHR46494:SF1">
    <property type="entry name" value="CORA FAMILY METAL ION TRANSPORTER (EUROFUNG)"/>
    <property type="match status" value="1"/>
</dbReference>
<dbReference type="Gene3D" id="3.30.460.20">
    <property type="entry name" value="CorA soluble domain-like"/>
    <property type="match status" value="1"/>
</dbReference>
<keyword evidence="7 12" id="KW-1133">Transmembrane helix</keyword>
<dbReference type="GO" id="GO:0015087">
    <property type="term" value="F:cobalt ion transmembrane transporter activity"/>
    <property type="evidence" value="ECO:0007669"/>
    <property type="project" value="UniProtKB-UniRule"/>
</dbReference>
<name>A0A5K7S7J7_9BACT</name>
<dbReference type="GO" id="GO:0005886">
    <property type="term" value="C:plasma membrane"/>
    <property type="evidence" value="ECO:0007669"/>
    <property type="project" value="UniProtKB-SubCell"/>
</dbReference>
<dbReference type="FunFam" id="1.20.58.340:FF:000004">
    <property type="entry name" value="Magnesium transport protein CorA"/>
    <property type="match status" value="1"/>
</dbReference>
<evidence type="ECO:0000256" key="11">
    <source>
        <dbReference type="ARBA" id="ARBA00045497"/>
    </source>
</evidence>
<dbReference type="GO" id="GO:0015095">
    <property type="term" value="F:magnesium ion transmembrane transporter activity"/>
    <property type="evidence" value="ECO:0007669"/>
    <property type="project" value="UniProtKB-UniRule"/>
</dbReference>
<dbReference type="AlphaFoldDB" id="A0A5K7S7J7"/>
<accession>A0A5K7S7J7</accession>
<comment type="function">
    <text evidence="11">Mediates influx of magnesium ions. Alternates between open and closed states. Activated by low cytoplasmic Mg(2+) levels. Inactive when cytoplasmic Mg(2+) levels are high.</text>
</comment>
<reference evidence="13" key="1">
    <citation type="journal article" date="2020" name="Int. J. Syst. Evol. Microbiol.">
        <title>Aquipluma nitroreducens gen. nov. sp. nov., a novel facultatively anaerobic bacterium isolated from a freshwater lake.</title>
        <authorList>
            <person name="Watanabe M."/>
            <person name="Kojima H."/>
            <person name="Fukui M."/>
        </authorList>
    </citation>
    <scope>NUCLEOTIDE SEQUENCE</scope>
    <source>
        <strain evidence="13">MeG22</strain>
    </source>
</reference>
<dbReference type="InterPro" id="IPR002523">
    <property type="entry name" value="MgTranspt_CorA/ZnTranspt_ZntB"/>
</dbReference>
<keyword evidence="9 12" id="KW-0472">Membrane</keyword>
<keyword evidence="6 12" id="KW-0460">Magnesium</keyword>
<evidence type="ECO:0000256" key="9">
    <source>
        <dbReference type="ARBA" id="ARBA00023136"/>
    </source>
</evidence>
<keyword evidence="14" id="KW-1185">Reference proteome</keyword>
<dbReference type="KEGG" id="anf:AQPE_1697"/>
<dbReference type="CDD" id="cd12828">
    <property type="entry name" value="TmCorA-like_1"/>
    <property type="match status" value="1"/>
</dbReference>
<feature type="transmembrane region" description="Helical" evidence="12">
    <location>
        <begin position="329"/>
        <end position="349"/>
    </location>
</feature>
<sequence>MARFLNDRKAASGQMPGSLIHLGTKKLEKVRIRLLNYSIDDFVETEPDELDDCMPYIEKDKVSWINIDGLHDAGVIQKLGDLFEIHGLLLEDMLNTDQRPKVTETEKLMIVILKLLEYDEKTDRLSSEQISLILDDSYLITLQEKVGDYFDPIRDRIRKSKGRLRRKGADYLTYALLDTIVDNYLLIIETLGNMIEKTEAQIFTPNQPKGLMQKIYKHKTEINFLRKNVRPVKEILHRLIENESGFIADENMKYFQDLNDLVMQATESIEIYQMMLNDQMNIYHANLDSKANEIMKVLTVFSAFFIPLTFVAGVYGMNFDNLPELHFKYGYLYFWIILIVITLGLLIYFRKRKWF</sequence>
<dbReference type="Pfam" id="PF01544">
    <property type="entry name" value="CorA"/>
    <property type="match status" value="1"/>
</dbReference>
<protein>
    <recommendedName>
        <fullName evidence="12">Magnesium transport protein CorA</fullName>
    </recommendedName>
</protein>
<organism evidence="13 14">
    <name type="scientific">Aquipluma nitroreducens</name>
    <dbReference type="NCBI Taxonomy" id="2010828"/>
    <lineage>
        <taxon>Bacteria</taxon>
        <taxon>Pseudomonadati</taxon>
        <taxon>Bacteroidota</taxon>
        <taxon>Bacteroidia</taxon>
        <taxon>Marinilabiliales</taxon>
        <taxon>Prolixibacteraceae</taxon>
        <taxon>Aquipluma</taxon>
    </lineage>
</organism>
<evidence type="ECO:0000313" key="13">
    <source>
        <dbReference type="EMBL" id="BBE17541.1"/>
    </source>
</evidence>
<dbReference type="Gene3D" id="1.20.58.340">
    <property type="entry name" value="Magnesium transport protein CorA, transmembrane region"/>
    <property type="match status" value="2"/>
</dbReference>
<dbReference type="SUPFAM" id="SSF144083">
    <property type="entry name" value="Magnesium transport protein CorA, transmembrane region"/>
    <property type="match status" value="1"/>
</dbReference>
<evidence type="ECO:0000256" key="1">
    <source>
        <dbReference type="ARBA" id="ARBA00004651"/>
    </source>
</evidence>
<evidence type="ECO:0000256" key="4">
    <source>
        <dbReference type="ARBA" id="ARBA00022475"/>
    </source>
</evidence>
<dbReference type="RefSeq" id="WP_318350525.1">
    <property type="nucleotide sequence ID" value="NZ_AP018694.1"/>
</dbReference>
<evidence type="ECO:0000256" key="10">
    <source>
        <dbReference type="ARBA" id="ARBA00034269"/>
    </source>
</evidence>
<evidence type="ECO:0000256" key="12">
    <source>
        <dbReference type="RuleBase" id="RU362010"/>
    </source>
</evidence>
<keyword evidence="3 12" id="KW-0813">Transport</keyword>
<evidence type="ECO:0000256" key="5">
    <source>
        <dbReference type="ARBA" id="ARBA00022692"/>
    </source>
</evidence>
<dbReference type="InterPro" id="IPR045863">
    <property type="entry name" value="CorA_TM1_TM2"/>
</dbReference>
<keyword evidence="5 12" id="KW-0812">Transmembrane</keyword>
<dbReference type="GO" id="GO:0000287">
    <property type="term" value="F:magnesium ion binding"/>
    <property type="evidence" value="ECO:0007669"/>
    <property type="project" value="TreeGrafter"/>
</dbReference>
<dbReference type="InterPro" id="IPR004488">
    <property type="entry name" value="Mg/Co-transport_prot_CorA"/>
</dbReference>
<evidence type="ECO:0000256" key="7">
    <source>
        <dbReference type="ARBA" id="ARBA00022989"/>
    </source>
</evidence>
<dbReference type="NCBIfam" id="TIGR00383">
    <property type="entry name" value="corA"/>
    <property type="match status" value="1"/>
</dbReference>
<evidence type="ECO:0000256" key="3">
    <source>
        <dbReference type="ARBA" id="ARBA00022448"/>
    </source>
</evidence>
<keyword evidence="4 12" id="KW-1003">Cell membrane</keyword>
<dbReference type="PANTHER" id="PTHR46494">
    <property type="entry name" value="CORA FAMILY METAL ION TRANSPORTER (EUROFUNG)"/>
    <property type="match status" value="1"/>
</dbReference>